<evidence type="ECO:0000256" key="4">
    <source>
        <dbReference type="ARBA" id="ARBA00022840"/>
    </source>
</evidence>
<sequence length="250" mass="28314">MHLTIRNLKKSFHSNVVLDDINLDIKQGEVTVIMGRSGCGKSTLLRCMNGLEQIDAGEIYLHDTLITKRGSNDAHWVDIRKRIGMVSQSYDLFPHMNVLKNMILGPMKVEKRSKKEAVQDAVRLLERVGLSDKITAYPRELSGGQKQRVAICRALCMHPEIILFDEVTAALDPAMVREVLDVIRSLQNQGLTLIVVTHEMEFAEKVADQIVFMDNGKIVEISTPRQFFYSPQTVEARRFLNLPIDDAILK</sequence>
<keyword evidence="4 6" id="KW-0067">ATP-binding</keyword>
<dbReference type="InterPro" id="IPR003439">
    <property type="entry name" value="ABC_transporter-like_ATP-bd"/>
</dbReference>
<dbReference type="Proteomes" id="UP000246635">
    <property type="component" value="Unassembled WGS sequence"/>
</dbReference>
<dbReference type="GO" id="GO:0005524">
    <property type="term" value="F:ATP binding"/>
    <property type="evidence" value="ECO:0007669"/>
    <property type="project" value="UniProtKB-KW"/>
</dbReference>
<name>A0A2V2YVN1_9BACL</name>
<dbReference type="PANTHER" id="PTHR43166">
    <property type="entry name" value="AMINO ACID IMPORT ATP-BINDING PROTEIN"/>
    <property type="match status" value="1"/>
</dbReference>
<dbReference type="GO" id="GO:0015424">
    <property type="term" value="F:ABC-type amino acid transporter activity"/>
    <property type="evidence" value="ECO:0007669"/>
    <property type="project" value="InterPro"/>
</dbReference>
<dbReference type="RefSeq" id="WP_110044160.1">
    <property type="nucleotide sequence ID" value="NZ_CP054612.1"/>
</dbReference>
<dbReference type="CDD" id="cd03262">
    <property type="entry name" value="ABC_HisP_GlnQ"/>
    <property type="match status" value="1"/>
</dbReference>
<dbReference type="Pfam" id="PF00005">
    <property type="entry name" value="ABC_tran"/>
    <property type="match status" value="1"/>
</dbReference>
<dbReference type="GO" id="GO:0016887">
    <property type="term" value="F:ATP hydrolysis activity"/>
    <property type="evidence" value="ECO:0007669"/>
    <property type="project" value="InterPro"/>
</dbReference>
<dbReference type="PROSITE" id="PS00211">
    <property type="entry name" value="ABC_TRANSPORTER_1"/>
    <property type="match status" value="1"/>
</dbReference>
<dbReference type="InterPro" id="IPR017871">
    <property type="entry name" value="ABC_transporter-like_CS"/>
</dbReference>
<protein>
    <submittedName>
        <fullName evidence="6">Polar amino acid transport system ATP-binding protein</fullName>
    </submittedName>
</protein>
<gene>
    <name evidence="6" type="ORF">DFQ01_107173</name>
</gene>
<evidence type="ECO:0000256" key="2">
    <source>
        <dbReference type="ARBA" id="ARBA00022448"/>
    </source>
</evidence>
<dbReference type="AlphaFoldDB" id="A0A2V2YVN1"/>
<dbReference type="EMBL" id="QGTQ01000007">
    <property type="protein sequence ID" value="PWW03275.1"/>
    <property type="molecule type" value="Genomic_DNA"/>
</dbReference>
<dbReference type="PROSITE" id="PS50893">
    <property type="entry name" value="ABC_TRANSPORTER_2"/>
    <property type="match status" value="1"/>
</dbReference>
<dbReference type="InterPro" id="IPR030679">
    <property type="entry name" value="ABC_ATPase_HisP-typ"/>
</dbReference>
<dbReference type="OrthoDB" id="1679618at2"/>
<dbReference type="SUPFAM" id="SSF52540">
    <property type="entry name" value="P-loop containing nucleoside triphosphate hydrolases"/>
    <property type="match status" value="1"/>
</dbReference>
<evidence type="ECO:0000256" key="1">
    <source>
        <dbReference type="ARBA" id="ARBA00005417"/>
    </source>
</evidence>
<evidence type="ECO:0000313" key="6">
    <source>
        <dbReference type="EMBL" id="PWW03275.1"/>
    </source>
</evidence>
<feature type="domain" description="ABC transporter" evidence="5">
    <location>
        <begin position="3"/>
        <end position="240"/>
    </location>
</feature>
<dbReference type="InterPro" id="IPR050086">
    <property type="entry name" value="MetN_ABC_transporter-like"/>
</dbReference>
<comment type="caution">
    <text evidence="6">The sequence shown here is derived from an EMBL/GenBank/DDBJ whole genome shotgun (WGS) entry which is preliminary data.</text>
</comment>
<keyword evidence="7" id="KW-1185">Reference proteome</keyword>
<keyword evidence="2" id="KW-0813">Transport</keyword>
<dbReference type="PIRSF" id="PIRSF039085">
    <property type="entry name" value="ABC_ATPase_HisP"/>
    <property type="match status" value="1"/>
</dbReference>
<evidence type="ECO:0000313" key="7">
    <source>
        <dbReference type="Proteomes" id="UP000246635"/>
    </source>
</evidence>
<accession>A0A2V2YVN1</accession>
<dbReference type="PANTHER" id="PTHR43166:SF4">
    <property type="entry name" value="PHOSPHONATES IMPORT ATP-BINDING PROTEIN PHNC"/>
    <property type="match status" value="1"/>
</dbReference>
<proteinExistence type="inferred from homology"/>
<dbReference type="SMART" id="SM00382">
    <property type="entry name" value="AAA"/>
    <property type="match status" value="1"/>
</dbReference>
<comment type="similarity">
    <text evidence="1">Belongs to the ABC transporter superfamily.</text>
</comment>
<reference evidence="6 7" key="1">
    <citation type="submission" date="2018-05" db="EMBL/GenBank/DDBJ databases">
        <title>Genomic Encyclopedia of Type Strains, Phase III (KMG-III): the genomes of soil and plant-associated and newly described type strains.</title>
        <authorList>
            <person name="Whitman W."/>
        </authorList>
    </citation>
    <scope>NUCLEOTIDE SEQUENCE [LARGE SCALE GENOMIC DNA]</scope>
    <source>
        <strain evidence="6 7">CECT 5696</strain>
    </source>
</reference>
<evidence type="ECO:0000256" key="3">
    <source>
        <dbReference type="ARBA" id="ARBA00022741"/>
    </source>
</evidence>
<keyword evidence="3" id="KW-0547">Nucleotide-binding</keyword>
<dbReference type="Gene3D" id="3.40.50.300">
    <property type="entry name" value="P-loop containing nucleotide triphosphate hydrolases"/>
    <property type="match status" value="1"/>
</dbReference>
<evidence type="ECO:0000259" key="5">
    <source>
        <dbReference type="PROSITE" id="PS50893"/>
    </source>
</evidence>
<dbReference type="InterPro" id="IPR003593">
    <property type="entry name" value="AAA+_ATPase"/>
</dbReference>
<organism evidence="6 7">
    <name type="scientific">Paenibacillus cellulosilyticus</name>
    <dbReference type="NCBI Taxonomy" id="375489"/>
    <lineage>
        <taxon>Bacteria</taxon>
        <taxon>Bacillati</taxon>
        <taxon>Bacillota</taxon>
        <taxon>Bacilli</taxon>
        <taxon>Bacillales</taxon>
        <taxon>Paenibacillaceae</taxon>
        <taxon>Paenibacillus</taxon>
    </lineage>
</organism>
<dbReference type="InterPro" id="IPR027417">
    <property type="entry name" value="P-loop_NTPase"/>
</dbReference>